<feature type="transmembrane region" description="Helical" evidence="2">
    <location>
        <begin position="56"/>
        <end position="76"/>
    </location>
</feature>
<feature type="transmembrane region" description="Helical" evidence="2">
    <location>
        <begin position="83"/>
        <end position="100"/>
    </location>
</feature>
<dbReference type="AlphaFoldDB" id="A0A7Y6CB80"/>
<organism evidence="3 4">
    <name type="scientific">Streptomyces odorifer</name>
    <dbReference type="NCBI Taxonomy" id="53450"/>
    <lineage>
        <taxon>Bacteria</taxon>
        <taxon>Bacillati</taxon>
        <taxon>Actinomycetota</taxon>
        <taxon>Actinomycetes</taxon>
        <taxon>Kitasatosporales</taxon>
        <taxon>Streptomycetaceae</taxon>
        <taxon>Streptomyces</taxon>
        <taxon>Streptomyces albidoflavus group</taxon>
    </lineage>
</organism>
<comment type="caution">
    <text evidence="3">The sequence shown here is derived from an EMBL/GenBank/DDBJ whole genome shotgun (WGS) entry which is preliminary data.</text>
</comment>
<evidence type="ECO:0000313" key="3">
    <source>
        <dbReference type="EMBL" id="NUV30333.1"/>
    </source>
</evidence>
<dbReference type="Proteomes" id="UP000540128">
    <property type="component" value="Unassembled WGS sequence"/>
</dbReference>
<feature type="transmembrane region" description="Helical" evidence="2">
    <location>
        <begin position="188"/>
        <end position="207"/>
    </location>
</feature>
<evidence type="ECO:0000313" key="4">
    <source>
        <dbReference type="Proteomes" id="UP000540128"/>
    </source>
</evidence>
<evidence type="ECO:0000256" key="2">
    <source>
        <dbReference type="SAM" id="Phobius"/>
    </source>
</evidence>
<reference evidence="3 4" key="1">
    <citation type="submission" date="2020-03" db="EMBL/GenBank/DDBJ databases">
        <title>Complete genome sequence of sixteen Streptomyces strains facilitates identification of candidate genes involved in plant growth-promotion in grain legumes and cereals.</title>
        <authorList>
            <person name="Gopalakrishnan S."/>
            <person name="Thakur V."/>
            <person name="Saxena R."/>
            <person name="Vadlamudi S."/>
            <person name="Purohit S."/>
            <person name="Kumar V."/>
            <person name="Rathore A."/>
            <person name="Chitikineni A."/>
            <person name="Varshney R.K."/>
        </authorList>
    </citation>
    <scope>NUCLEOTIDE SEQUENCE [LARGE SCALE GENOMIC DNA]</scope>
    <source>
        <strain evidence="3 4">KAI-180</strain>
    </source>
</reference>
<gene>
    <name evidence="3" type="ORF">G6W59_18785</name>
</gene>
<dbReference type="EMBL" id="JAANNT010000016">
    <property type="protein sequence ID" value="NUV30333.1"/>
    <property type="molecule type" value="Genomic_DNA"/>
</dbReference>
<sequence>MSSPQPDFLGPDAAYQATPQKPGKPRRPWRATLVVALLLPPVLLGSGWLAQSESTLLLLLGVVVALAALLVAWAYAGAGPGTFVAVLGFAFMLFVGPAMGETVLDRHGVRTPAVVAGFGEMSARYDRGRTCKLVWEDRDTGEIGRVETGGLSACTDDIKAGDPAVVVVDPTGWQFPRMAADVKPASTTAWAISGGLCVAMELMFLWGRARKFD</sequence>
<keyword evidence="4" id="KW-1185">Reference proteome</keyword>
<name>A0A7Y6CB80_9ACTN</name>
<keyword evidence="2" id="KW-0472">Membrane</keyword>
<dbReference type="RefSeq" id="WP_175458431.1">
    <property type="nucleotide sequence ID" value="NZ_JAANNT010000016.1"/>
</dbReference>
<proteinExistence type="predicted"/>
<keyword evidence="2" id="KW-1133">Transmembrane helix</keyword>
<keyword evidence="2" id="KW-0812">Transmembrane</keyword>
<accession>A0A7Y6CB80</accession>
<evidence type="ECO:0000256" key="1">
    <source>
        <dbReference type="SAM" id="MobiDB-lite"/>
    </source>
</evidence>
<protein>
    <submittedName>
        <fullName evidence="3">Uncharacterized protein</fullName>
    </submittedName>
</protein>
<feature type="transmembrane region" description="Helical" evidence="2">
    <location>
        <begin position="31"/>
        <end position="50"/>
    </location>
</feature>
<feature type="region of interest" description="Disordered" evidence="1">
    <location>
        <begin position="1"/>
        <end position="26"/>
    </location>
</feature>